<proteinExistence type="predicted"/>
<reference evidence="3 4" key="1">
    <citation type="submission" date="2018-12" db="EMBL/GenBank/DDBJ databases">
        <authorList>
            <consortium name="Pathogen Informatics"/>
        </authorList>
    </citation>
    <scope>NUCLEOTIDE SEQUENCE [LARGE SCALE GENOMIC DNA]</scope>
    <source>
        <strain evidence="3 4">NCTC9695</strain>
    </source>
</reference>
<protein>
    <recommendedName>
        <fullName evidence="2">Response regulatory domain-containing protein</fullName>
    </recommendedName>
</protein>
<dbReference type="Proteomes" id="UP000275777">
    <property type="component" value="Chromosome"/>
</dbReference>
<sequence length="44" mass="4833">MPVPGDILVVDDTMTALMMLVALLSTQGYQVSSAQSGPRRWIWP</sequence>
<evidence type="ECO:0000256" key="1">
    <source>
        <dbReference type="PROSITE-ProRule" id="PRU00169"/>
    </source>
</evidence>
<comment type="caution">
    <text evidence="1">Lacks conserved residue(s) required for the propagation of feature annotation.</text>
</comment>
<feature type="domain" description="Response regulatory" evidence="2">
    <location>
        <begin position="6"/>
        <end position="44"/>
    </location>
</feature>
<accession>A0A3S4JVM7</accession>
<dbReference type="SUPFAM" id="SSF52172">
    <property type="entry name" value="CheY-like"/>
    <property type="match status" value="1"/>
</dbReference>
<gene>
    <name evidence="3" type="ORF">NCTC9695_02230</name>
</gene>
<name>A0A3S4JVM7_CHRVL</name>
<dbReference type="EMBL" id="LR134182">
    <property type="protein sequence ID" value="VEB41790.1"/>
    <property type="molecule type" value="Genomic_DNA"/>
</dbReference>
<dbReference type="InterPro" id="IPR001789">
    <property type="entry name" value="Sig_transdc_resp-reg_receiver"/>
</dbReference>
<evidence type="ECO:0000259" key="2">
    <source>
        <dbReference type="PROSITE" id="PS50110"/>
    </source>
</evidence>
<dbReference type="Gene3D" id="3.40.50.2300">
    <property type="match status" value="1"/>
</dbReference>
<evidence type="ECO:0000313" key="4">
    <source>
        <dbReference type="Proteomes" id="UP000275777"/>
    </source>
</evidence>
<dbReference type="InterPro" id="IPR011006">
    <property type="entry name" value="CheY-like_superfamily"/>
</dbReference>
<dbReference type="PROSITE" id="PS50110">
    <property type="entry name" value="RESPONSE_REGULATORY"/>
    <property type="match status" value="1"/>
</dbReference>
<evidence type="ECO:0000313" key="3">
    <source>
        <dbReference type="EMBL" id="VEB41790.1"/>
    </source>
</evidence>
<organism evidence="3 4">
    <name type="scientific">Chromobacterium violaceum</name>
    <dbReference type="NCBI Taxonomy" id="536"/>
    <lineage>
        <taxon>Bacteria</taxon>
        <taxon>Pseudomonadati</taxon>
        <taxon>Pseudomonadota</taxon>
        <taxon>Betaproteobacteria</taxon>
        <taxon>Neisseriales</taxon>
        <taxon>Chromobacteriaceae</taxon>
        <taxon>Chromobacterium</taxon>
    </lineage>
</organism>
<dbReference type="GO" id="GO:0000160">
    <property type="term" value="P:phosphorelay signal transduction system"/>
    <property type="evidence" value="ECO:0007669"/>
    <property type="project" value="InterPro"/>
</dbReference>
<dbReference type="AlphaFoldDB" id="A0A3S4JVM7"/>